<evidence type="ECO:0000256" key="1">
    <source>
        <dbReference type="SAM" id="MobiDB-lite"/>
    </source>
</evidence>
<dbReference type="RefSeq" id="XP_067083221.1">
    <property type="nucleotide sequence ID" value="XM_067227120.1"/>
</dbReference>
<sequence length="324" mass="34304">MTDMELVEALNATEVPIARAVFLMISAVQDADAGDNKTWSCCHPDRSPAASPGSTTGWRSLRESPSGPAVIEVCYNDGADSFLTVKWVPMDKTHLVMITQRSDRERSHQPLNTSFCIEDEPLASLVLGQQTGSGASAAAMWTAESLGSALHRLRCLLQSAIGNTGRGSEQNEKFSAAQDSDCGRELPSPRETQPRPLEFHCGGPAPPPSPPVPSQGSLLFAGVVPRPPGARYGEADLIPGGGGFGMGGGMMLGREAFQGSHIVPARYNPMFPGDVPPRVRPPGRYGSTFPGEPDPDNFLPPGGPAFSSSFGPGRMNGFGGHFYR</sequence>
<evidence type="ECO:0000313" key="2">
    <source>
        <dbReference type="EMBL" id="SCU72761.1"/>
    </source>
</evidence>
<name>A0A1G4IJN2_TRYEQ</name>
<accession>A0A1G4IJN2</accession>
<dbReference type="AlphaFoldDB" id="A0A1G4IJN2"/>
<keyword evidence="3" id="KW-1185">Reference proteome</keyword>
<dbReference type="Proteomes" id="UP000195570">
    <property type="component" value="Unassembled WGS sequence"/>
</dbReference>
<evidence type="ECO:0000313" key="3">
    <source>
        <dbReference type="Proteomes" id="UP000195570"/>
    </source>
</evidence>
<feature type="region of interest" description="Disordered" evidence="1">
    <location>
        <begin position="164"/>
        <end position="219"/>
    </location>
</feature>
<dbReference type="GeneID" id="92378279"/>
<comment type="caution">
    <text evidence="2">The sequence shown here is derived from an EMBL/GenBank/DDBJ whole genome shotgun (WGS) entry which is preliminary data.</text>
</comment>
<gene>
    <name evidence="2" type="ORF">TEOVI_000433900</name>
</gene>
<dbReference type="VEuPathDB" id="TriTrypDB:TEOVI_000433900"/>
<feature type="region of interest" description="Disordered" evidence="1">
    <location>
        <begin position="43"/>
        <end position="63"/>
    </location>
</feature>
<organism evidence="2 3">
    <name type="scientific">Trypanosoma equiperdum</name>
    <dbReference type="NCBI Taxonomy" id="5694"/>
    <lineage>
        <taxon>Eukaryota</taxon>
        <taxon>Discoba</taxon>
        <taxon>Euglenozoa</taxon>
        <taxon>Kinetoplastea</taxon>
        <taxon>Metakinetoplastina</taxon>
        <taxon>Trypanosomatida</taxon>
        <taxon>Trypanosomatidae</taxon>
        <taxon>Trypanosoma</taxon>
    </lineage>
</organism>
<proteinExistence type="predicted"/>
<reference evidence="2" key="1">
    <citation type="submission" date="2016-09" db="EMBL/GenBank/DDBJ databases">
        <authorList>
            <person name="Hebert L."/>
            <person name="Moumen B."/>
        </authorList>
    </citation>
    <scope>NUCLEOTIDE SEQUENCE [LARGE SCALE GENOMIC DNA]</scope>
    <source>
        <strain evidence="2">OVI</strain>
    </source>
</reference>
<protein>
    <submittedName>
        <fullName evidence="2">Uncharacterized protein</fullName>
    </submittedName>
</protein>
<dbReference type="EMBL" id="CZPT02001910">
    <property type="protein sequence ID" value="SCU72761.1"/>
    <property type="molecule type" value="Genomic_DNA"/>
</dbReference>
<feature type="compositionally biased region" description="Pro residues" evidence="1">
    <location>
        <begin position="204"/>
        <end position="213"/>
    </location>
</feature>